<dbReference type="PROSITE" id="PS50853">
    <property type="entry name" value="FN3"/>
    <property type="match status" value="1"/>
</dbReference>
<dbReference type="Proteomes" id="UP000663879">
    <property type="component" value="Unassembled WGS sequence"/>
</dbReference>
<evidence type="ECO:0000256" key="8">
    <source>
        <dbReference type="SAM" id="SignalP"/>
    </source>
</evidence>
<keyword evidence="6" id="KW-0393">Immunoglobulin domain</keyword>
<dbReference type="SUPFAM" id="SSF49265">
    <property type="entry name" value="Fibronectin type III"/>
    <property type="match status" value="1"/>
</dbReference>
<dbReference type="PANTHER" id="PTHR11640:SF31">
    <property type="entry name" value="IRREGULAR CHIASM C-ROUGHEST PROTEIN-RELATED"/>
    <property type="match status" value="1"/>
</dbReference>
<feature type="domain" description="Ig-like" evidence="9">
    <location>
        <begin position="249"/>
        <end position="342"/>
    </location>
</feature>
<feature type="signal peptide" evidence="8">
    <location>
        <begin position="1"/>
        <end position="19"/>
    </location>
</feature>
<dbReference type="GO" id="GO:0005911">
    <property type="term" value="C:cell-cell junction"/>
    <property type="evidence" value="ECO:0007669"/>
    <property type="project" value="TreeGrafter"/>
</dbReference>
<keyword evidence="2" id="KW-0677">Repeat</keyword>
<keyword evidence="7" id="KW-1133">Transmembrane helix</keyword>
<keyword evidence="3 7" id="KW-0472">Membrane</keyword>
<evidence type="ECO:0000256" key="3">
    <source>
        <dbReference type="ARBA" id="ARBA00023136"/>
    </source>
</evidence>
<dbReference type="InterPro" id="IPR036179">
    <property type="entry name" value="Ig-like_dom_sf"/>
</dbReference>
<evidence type="ECO:0000256" key="5">
    <source>
        <dbReference type="ARBA" id="ARBA00023180"/>
    </source>
</evidence>
<evidence type="ECO:0000256" key="1">
    <source>
        <dbReference type="ARBA" id="ARBA00004479"/>
    </source>
</evidence>
<dbReference type="GO" id="GO:0005886">
    <property type="term" value="C:plasma membrane"/>
    <property type="evidence" value="ECO:0007669"/>
    <property type="project" value="TreeGrafter"/>
</dbReference>
<dbReference type="GO" id="GO:0098609">
    <property type="term" value="P:cell-cell adhesion"/>
    <property type="evidence" value="ECO:0007669"/>
    <property type="project" value="TreeGrafter"/>
</dbReference>
<accession>A0A813NLA7</accession>
<dbReference type="InterPro" id="IPR007110">
    <property type="entry name" value="Ig-like_dom"/>
</dbReference>
<dbReference type="InterPro" id="IPR013783">
    <property type="entry name" value="Ig-like_fold"/>
</dbReference>
<feature type="domain" description="Ig-like" evidence="9">
    <location>
        <begin position="347"/>
        <end position="433"/>
    </location>
</feature>
<dbReference type="SMART" id="SM00409">
    <property type="entry name" value="IG"/>
    <property type="match status" value="4"/>
</dbReference>
<feature type="chain" id="PRO_5032956432" evidence="8">
    <location>
        <begin position="20"/>
        <end position="1061"/>
    </location>
</feature>
<protein>
    <submittedName>
        <fullName evidence="11">Uncharacterized protein</fullName>
    </submittedName>
</protein>
<dbReference type="PROSITE" id="PS50835">
    <property type="entry name" value="IG_LIKE"/>
    <property type="match status" value="4"/>
</dbReference>
<feature type="domain" description="Ig-like" evidence="9">
    <location>
        <begin position="144"/>
        <end position="242"/>
    </location>
</feature>
<dbReference type="SMART" id="SM00060">
    <property type="entry name" value="FN3"/>
    <property type="match status" value="1"/>
</dbReference>
<dbReference type="InterPro" id="IPR013098">
    <property type="entry name" value="Ig_I-set"/>
</dbReference>
<feature type="domain" description="Fibronectin type-III" evidence="10">
    <location>
        <begin position="546"/>
        <end position="630"/>
    </location>
</feature>
<dbReference type="Gene3D" id="2.60.40.10">
    <property type="entry name" value="Immunoglobulins"/>
    <property type="match status" value="6"/>
</dbReference>
<dbReference type="InterPro" id="IPR003961">
    <property type="entry name" value="FN3_dom"/>
</dbReference>
<dbReference type="InterPro" id="IPR051275">
    <property type="entry name" value="Cell_adhesion_signaling"/>
</dbReference>
<proteinExistence type="predicted"/>
<dbReference type="AlphaFoldDB" id="A0A813NLA7"/>
<comment type="caution">
    <text evidence="11">The sequence shown here is derived from an EMBL/GenBank/DDBJ whole genome shotgun (WGS) entry which is preliminary data.</text>
</comment>
<feature type="domain" description="Ig-like" evidence="9">
    <location>
        <begin position="444"/>
        <end position="539"/>
    </location>
</feature>
<dbReference type="SMART" id="SM00408">
    <property type="entry name" value="IGc2"/>
    <property type="match status" value="3"/>
</dbReference>
<keyword evidence="7" id="KW-0812">Transmembrane</keyword>
<keyword evidence="12" id="KW-1185">Reference proteome</keyword>
<comment type="subcellular location">
    <subcellularLocation>
        <location evidence="1">Membrane</location>
        <topology evidence="1">Single-pass type I membrane protein</topology>
    </subcellularLocation>
</comment>
<evidence type="ECO:0000256" key="2">
    <source>
        <dbReference type="ARBA" id="ARBA00022737"/>
    </source>
</evidence>
<keyword evidence="5" id="KW-0325">Glycoprotein</keyword>
<dbReference type="CDD" id="cd00063">
    <property type="entry name" value="FN3"/>
    <property type="match status" value="1"/>
</dbReference>
<evidence type="ECO:0000313" key="12">
    <source>
        <dbReference type="Proteomes" id="UP000663879"/>
    </source>
</evidence>
<dbReference type="EMBL" id="CAJNOC010000290">
    <property type="protein sequence ID" value="CAF0739860.1"/>
    <property type="molecule type" value="Genomic_DNA"/>
</dbReference>
<keyword evidence="8" id="KW-0732">Signal</keyword>
<evidence type="ECO:0000259" key="9">
    <source>
        <dbReference type="PROSITE" id="PS50835"/>
    </source>
</evidence>
<dbReference type="SUPFAM" id="SSF48726">
    <property type="entry name" value="Immunoglobulin"/>
    <property type="match status" value="3"/>
</dbReference>
<evidence type="ECO:0000256" key="4">
    <source>
        <dbReference type="ARBA" id="ARBA00023157"/>
    </source>
</evidence>
<dbReference type="CDD" id="cd00096">
    <property type="entry name" value="Ig"/>
    <property type="match status" value="1"/>
</dbReference>
<feature type="transmembrane region" description="Helical" evidence="7">
    <location>
        <begin position="768"/>
        <end position="793"/>
    </location>
</feature>
<keyword evidence="4" id="KW-1015">Disulfide bond</keyword>
<dbReference type="InterPro" id="IPR036116">
    <property type="entry name" value="FN3_sf"/>
</dbReference>
<gene>
    <name evidence="11" type="ORF">OXX778_LOCUS3334</name>
</gene>
<organism evidence="11 12">
    <name type="scientific">Brachionus calyciflorus</name>
    <dbReference type="NCBI Taxonomy" id="104777"/>
    <lineage>
        <taxon>Eukaryota</taxon>
        <taxon>Metazoa</taxon>
        <taxon>Spiralia</taxon>
        <taxon>Gnathifera</taxon>
        <taxon>Rotifera</taxon>
        <taxon>Eurotatoria</taxon>
        <taxon>Monogononta</taxon>
        <taxon>Pseudotrocha</taxon>
        <taxon>Ploima</taxon>
        <taxon>Brachionidae</taxon>
        <taxon>Brachionus</taxon>
    </lineage>
</organism>
<dbReference type="InterPro" id="IPR003599">
    <property type="entry name" value="Ig_sub"/>
</dbReference>
<dbReference type="InterPro" id="IPR003598">
    <property type="entry name" value="Ig_sub2"/>
</dbReference>
<dbReference type="PANTHER" id="PTHR11640">
    <property type="entry name" value="NEPHRIN"/>
    <property type="match status" value="1"/>
</dbReference>
<sequence length="1061" mass="120643">MRLYIITTSLFFLISSILTCDQNNCVIHIQSESSKSIRLQSILSLGLLIRNQTVRLEKLQKIFWSFKRVFFGLEAEQEVSQLELMISLDSEVQDNLKQKYSIYLNEDNKYDLIIANLTYSDSGLYKCNLWNQMTIYYHLTIRDPIVKPVLLPSYNELIKEGDNLDLKCLSKNAYPYPKFKWLNNGILIKDNIQVQLVDRETNLIESSLNIKSINSSLNSNNITCLAIQNLNSTQIEMTESIILNVGYKPKLSLSIQNLKKNLNLTNNSKLNIYESDVENIKFTCDSKSNPTESSIKWFINENLLQSESKPILKLNNINFKKFILACQVENSIGISEFRVEVNILYEPKIKLDKTSYEIDEFTPFQLNCLYDSSPNVTRIQWRKLLSENSEIVSETGLLDFKQVKMKENSGFYECRVTNFMLDSFGLEKKAEINYKIELIIRFVPIMSVNFKKQASNVTRKSVNLSCVTMSYPEPKFTWFKNGLQLLENDKFKVLTIKKSKNLFESNLNLNDLGEEDFNQKYECQAMNQLGSNKVEIELVPLSKPDMPSELRSLYVSFSTVGITWTPGFDGGLEQKFTIQLNDTVLELNSSNLANITNLSVNTIYSVRVMAKNLLGQSNWSDFILIRTKDLTENDRNLLPVFDSLFLNVPKNRLEFEFKTNSVFPICFRLIGKIDMNNFKSLNCLKYDLKNLNQLLLDKIELDDGIFDSKLINSLKVDICFQSKSTVCSERPMTAIIDTYNKISHSSLIKKPDNFLDNLKLFSPNTIPVALVIGISICILTLIILLFVTIIFCIRKKNFKLCKSILSQQNLGTKPFDEKIKKFLSDQNRLSHSKSFNIDIQSISAPVASTVSISGSQLTSSTSSETSNLKHNGSTRRTFTAALTQTANNILHNSIGRSKINEILVTDEEKLDSATSSTAVSNCSSQNLNTPYLFTDYTLFDQQGLKCESSTGSNSDPIAINNSLTSNSTSNSPIYGYNIAGATNAHTLSVQNTNLESVFHVQQMNFQPNFQTDDSSLVRQQTCNILSKQFKMNSKIIMDQQSTESGYSTPSRPKKVVYEVIV</sequence>
<name>A0A813NLA7_9BILA</name>
<dbReference type="OrthoDB" id="10028801at2759"/>
<dbReference type="Pfam" id="PF07679">
    <property type="entry name" value="I-set"/>
    <property type="match status" value="1"/>
</dbReference>
<evidence type="ECO:0000259" key="10">
    <source>
        <dbReference type="PROSITE" id="PS50853"/>
    </source>
</evidence>
<evidence type="ECO:0000256" key="6">
    <source>
        <dbReference type="ARBA" id="ARBA00023319"/>
    </source>
</evidence>
<dbReference type="GO" id="GO:0050839">
    <property type="term" value="F:cell adhesion molecule binding"/>
    <property type="evidence" value="ECO:0007669"/>
    <property type="project" value="TreeGrafter"/>
</dbReference>
<evidence type="ECO:0000313" key="11">
    <source>
        <dbReference type="EMBL" id="CAF0739860.1"/>
    </source>
</evidence>
<reference evidence="11" key="1">
    <citation type="submission" date="2021-02" db="EMBL/GenBank/DDBJ databases">
        <authorList>
            <person name="Nowell W R."/>
        </authorList>
    </citation>
    <scope>NUCLEOTIDE SEQUENCE</scope>
    <source>
        <strain evidence="11">Ploen Becks lab</strain>
    </source>
</reference>
<evidence type="ECO:0000256" key="7">
    <source>
        <dbReference type="SAM" id="Phobius"/>
    </source>
</evidence>